<feature type="compositionally biased region" description="Low complexity" evidence="4">
    <location>
        <begin position="1130"/>
        <end position="1141"/>
    </location>
</feature>
<feature type="compositionally biased region" description="Basic and acidic residues" evidence="4">
    <location>
        <begin position="973"/>
        <end position="987"/>
    </location>
</feature>
<protein>
    <recommendedName>
        <fullName evidence="5">CW-type domain-containing protein</fullName>
    </recommendedName>
</protein>
<keyword evidence="3" id="KW-0862">Zinc</keyword>
<evidence type="ECO:0000256" key="1">
    <source>
        <dbReference type="ARBA" id="ARBA00022723"/>
    </source>
</evidence>
<evidence type="ECO:0000313" key="6">
    <source>
        <dbReference type="EnsemblPlants" id="AUR62000806-RA:cds"/>
    </source>
</evidence>
<dbReference type="PANTHER" id="PTHR46524:SF7">
    <property type="entry name" value="CW-TYPE ZINC FINGER"/>
    <property type="match status" value="1"/>
</dbReference>
<evidence type="ECO:0000259" key="5">
    <source>
        <dbReference type="PROSITE" id="PS51050"/>
    </source>
</evidence>
<dbReference type="GeneID" id="110736894"/>
<name>A0A803KP50_CHEQI</name>
<feature type="region of interest" description="Disordered" evidence="4">
    <location>
        <begin position="257"/>
        <end position="321"/>
    </location>
</feature>
<dbReference type="Gramene" id="AUR62000806-RA">
    <property type="protein sequence ID" value="AUR62000806-RA:cds"/>
    <property type="gene ID" value="AUR62000806"/>
</dbReference>
<feature type="region of interest" description="Disordered" evidence="4">
    <location>
        <begin position="973"/>
        <end position="1159"/>
    </location>
</feature>
<feature type="compositionally biased region" description="Polar residues" evidence="4">
    <location>
        <begin position="70"/>
        <end position="95"/>
    </location>
</feature>
<feature type="compositionally biased region" description="Basic and acidic residues" evidence="4">
    <location>
        <begin position="281"/>
        <end position="298"/>
    </location>
</feature>
<proteinExistence type="predicted"/>
<dbReference type="InterPro" id="IPR056406">
    <property type="entry name" value="THD_CWZF3/5/7"/>
</dbReference>
<dbReference type="InterPro" id="IPR055300">
    <property type="entry name" value="CWZF3/5/7"/>
</dbReference>
<organism evidence="6 7">
    <name type="scientific">Chenopodium quinoa</name>
    <name type="common">Quinoa</name>
    <dbReference type="NCBI Taxonomy" id="63459"/>
    <lineage>
        <taxon>Eukaryota</taxon>
        <taxon>Viridiplantae</taxon>
        <taxon>Streptophyta</taxon>
        <taxon>Embryophyta</taxon>
        <taxon>Tracheophyta</taxon>
        <taxon>Spermatophyta</taxon>
        <taxon>Magnoliopsida</taxon>
        <taxon>eudicotyledons</taxon>
        <taxon>Gunneridae</taxon>
        <taxon>Pentapetalae</taxon>
        <taxon>Caryophyllales</taxon>
        <taxon>Chenopodiaceae</taxon>
        <taxon>Chenopodioideae</taxon>
        <taxon>Atripliceae</taxon>
        <taxon>Chenopodium</taxon>
    </lineage>
</organism>
<dbReference type="PROSITE" id="PS51050">
    <property type="entry name" value="ZF_CW"/>
    <property type="match status" value="1"/>
</dbReference>
<dbReference type="EnsemblPlants" id="AUR62000806-RA">
    <property type="protein sequence ID" value="AUR62000806-RA:cds"/>
    <property type="gene ID" value="AUR62000806"/>
</dbReference>
<dbReference type="Proteomes" id="UP000596660">
    <property type="component" value="Unplaced"/>
</dbReference>
<accession>A0A803KP50</accession>
<dbReference type="RefSeq" id="XP_021772926.1">
    <property type="nucleotide sequence ID" value="XM_021917234.1"/>
</dbReference>
<feature type="region of interest" description="Disordered" evidence="4">
    <location>
        <begin position="699"/>
        <end position="729"/>
    </location>
</feature>
<feature type="compositionally biased region" description="Polar residues" evidence="4">
    <location>
        <begin position="1327"/>
        <end position="1340"/>
    </location>
</feature>
<sequence length="1587" mass="174674">MRDIELEEGEAYLFQDDYDDDENIDPDKDFSYIDRKLEDILGHHQKEFMGGVSAENLGARFGGYGSFLPMQQRSPPILPNQRSQNHVNSKSPQDISSEHFHHNPTTTSKNSLPIRSIPSSGDQTEEAMSESGTSLMNNQSKFQSSGEVASNNQTKKPLKDVSKNTSLKFRVKMASETLSSLDKSAIYSGLGLDMSPSSSPEGSPSENDRISTGLQEMNLESPSFILQIMTTLPIPEKDMLSPLPDNLVSLRGIESNLNTGSLGTGEVDPANVSHESMISKGKKEARKERKAKVKDTSKVKKSKHKGASEEKKSKQKISSLKPVELMESCEYPANFGTLNATRRDDNGASTDKEVAFYASINAVAAYSEENERDSLMSKSISSKRSTVFNKRTEVGCLGEDIGNPMKPFRVARPKAKEEPDSAQMNEVMEDDVNAITLRGEMKKEKNLNFVQRNESITEKRDEVGWRDDEVKKFSKQNYILKDKVKEEVLDLAQPKDKNVILISKAESITEKRSEARRENEVNKFLKQQSMALDKVKDEVPNSVCSIEAGVYSKENGIVEVCFLSMKDEGNGKYSDVSQEMKYDNAVESLKQKSRFREMTHLPTEQVLLSEKENPSSVVKKKLQDGQIGGVSATEAPRSSIISSSASKNEAVIFKNNIPSKSKKGGTDLCKDTRNNTEVVDKANRRKKGKELNSKELVMEISEQGPQAPTTKLKDKSSSNKTSSAAIGGPNLGDLHGVNYMTEKVSVGDVPPVENPPVMTLEDWVECDKCHKWRLLPLGMSAGSFENMKWTCSMLTWLPGMNKCSFTEDETTNALYASYIPLDPASMIQNNQPPYLDANASVIASAPNIVLASQAPSFDVLPSGGKKKNLVKTEIEAARRSGAQDLHHPVKKDQQRSGEIRNMKNLKKLPWELDSVQKSGDGKTSNIVKKRVADVEAYGASKKIKRVHQQPMEEFPSVPQDFVKGSSKDYPVKAKDRAQNDVTSKDNEIYNVSGTKRKLKDKQQRVNPSVELSGNGEHLVSNWDAHRKEKKSKFSNFQAMESSADKGKQRTPTLDAKSNLGGSGDSGRRKGGMSDGIPSEHYHMDRVSRKTPAGRTSSEMALDLGLSDNATTSSSSKISRKVKSKVREVKSSPVGSISSSPKKVSRTNPDKGTSKKSLLYSDQRLKAGAESAANEFAPHIDGYRDRRSNLSRNSGVLSDAVDEDQFGKKVSSGRYSHAIDTQPKIEDYKDRGGKADITYEGTSTSQQNLVAESQIIKSPNKLHFDGTNSVKGKSHISKIDREKEVSYNLHSVPEIGGSGSNGGRDEDVNGIPFRQVAAGRGSLRQTHHTGQVPNDVEASSSRNKDNFHRAAKSALREATDLKHSANRMKVAGSGLESTGIFFQAALKFLHGASLLEPGNNQSRSGEMSPNDVYTSTARLCEYCALEYERCNDMASAALAYKCMEVAYMRVVYSNDLAASRDRLELQMAVRAAPQVESPSSSASDIDNLNQAAIDTVKDGHSAMDHRSHVVSAGNRPNFMRLLDFTHDVNLAMDASRRSQSAFAAAKPIFSQSGNEHGINSIKSVLDFSFHDVDGLLHLVRQAMESIKS</sequence>
<reference evidence="6" key="2">
    <citation type="submission" date="2021-03" db="UniProtKB">
        <authorList>
            <consortium name="EnsemblPlants"/>
        </authorList>
    </citation>
    <scope>IDENTIFICATION</scope>
</reference>
<reference evidence="6" key="1">
    <citation type="journal article" date="2017" name="Nature">
        <title>The genome of Chenopodium quinoa.</title>
        <authorList>
            <person name="Jarvis D.E."/>
            <person name="Ho Y.S."/>
            <person name="Lightfoot D.J."/>
            <person name="Schmoeckel S.M."/>
            <person name="Li B."/>
            <person name="Borm T.J.A."/>
            <person name="Ohyanagi H."/>
            <person name="Mineta K."/>
            <person name="Michell C.T."/>
            <person name="Saber N."/>
            <person name="Kharbatia N.M."/>
            <person name="Rupper R.R."/>
            <person name="Sharp A.R."/>
            <person name="Dally N."/>
            <person name="Boughton B.A."/>
            <person name="Woo Y.H."/>
            <person name="Gao G."/>
            <person name="Schijlen E.G.W.M."/>
            <person name="Guo X."/>
            <person name="Momin A.A."/>
            <person name="Negrao S."/>
            <person name="Al-Babili S."/>
            <person name="Gehring C."/>
            <person name="Roessner U."/>
            <person name="Jung C."/>
            <person name="Murphy K."/>
            <person name="Arold S.T."/>
            <person name="Gojobori T."/>
            <person name="van der Linden C.G."/>
            <person name="van Loo E.N."/>
            <person name="Jellen E.N."/>
            <person name="Maughan P.J."/>
            <person name="Tester M."/>
        </authorList>
    </citation>
    <scope>NUCLEOTIDE SEQUENCE [LARGE SCALE GENOMIC DNA]</scope>
    <source>
        <strain evidence="6">cv. PI 614886</strain>
    </source>
</reference>
<dbReference type="Pfam" id="PF07496">
    <property type="entry name" value="zf-CW"/>
    <property type="match status" value="1"/>
</dbReference>
<keyword evidence="7" id="KW-1185">Reference proteome</keyword>
<evidence type="ECO:0000313" key="7">
    <source>
        <dbReference type="Proteomes" id="UP000596660"/>
    </source>
</evidence>
<feature type="compositionally biased region" description="Basic and acidic residues" evidence="4">
    <location>
        <begin position="1077"/>
        <end position="1087"/>
    </location>
</feature>
<evidence type="ECO:0000256" key="4">
    <source>
        <dbReference type="SAM" id="MobiDB-lite"/>
    </source>
</evidence>
<dbReference type="GO" id="GO:0008270">
    <property type="term" value="F:zinc ion binding"/>
    <property type="evidence" value="ECO:0007669"/>
    <property type="project" value="UniProtKB-KW"/>
</dbReference>
<feature type="compositionally biased region" description="Polar residues" evidence="4">
    <location>
        <begin position="130"/>
        <end position="155"/>
    </location>
</feature>
<feature type="domain" description="CW-type" evidence="5">
    <location>
        <begin position="757"/>
        <end position="811"/>
    </location>
</feature>
<keyword evidence="2" id="KW-0863">Zinc-finger</keyword>
<feature type="region of interest" description="Disordered" evidence="4">
    <location>
        <begin position="70"/>
        <end position="161"/>
    </location>
</feature>
<dbReference type="PANTHER" id="PTHR46524">
    <property type="entry name" value="CW-TYPE ZINC FINGER"/>
    <property type="match status" value="1"/>
</dbReference>
<evidence type="ECO:0000256" key="3">
    <source>
        <dbReference type="ARBA" id="ARBA00022833"/>
    </source>
</evidence>
<dbReference type="Pfam" id="PF24756">
    <property type="entry name" value="THD_CWZF3-5-7"/>
    <property type="match status" value="1"/>
</dbReference>
<dbReference type="InterPro" id="IPR011124">
    <property type="entry name" value="Znf_CW"/>
</dbReference>
<evidence type="ECO:0000256" key="2">
    <source>
        <dbReference type="ARBA" id="ARBA00022771"/>
    </source>
</evidence>
<keyword evidence="1" id="KW-0479">Metal-binding</keyword>
<gene>
    <name evidence="6" type="primary">LOC110736894</name>
</gene>
<feature type="compositionally biased region" description="Polar residues" evidence="4">
    <location>
        <begin position="103"/>
        <end position="122"/>
    </location>
</feature>
<feature type="region of interest" description="Disordered" evidence="4">
    <location>
        <begin position="1319"/>
        <end position="1343"/>
    </location>
</feature>
<dbReference type="Gene3D" id="3.30.40.100">
    <property type="match status" value="1"/>
</dbReference>